<dbReference type="KEGG" id="rpq:rpr22_0862"/>
<proteinExistence type="predicted"/>
<dbReference type="HOGENOM" id="CLU_3423078_0_0_5"/>
<dbReference type="EMBL" id="CP001584">
    <property type="protein sequence ID" value="ADE30372.1"/>
    <property type="molecule type" value="Genomic_DNA"/>
</dbReference>
<reference evidence="1 2" key="1">
    <citation type="journal article" date="2010" name="Genome Res.">
        <title>Genomic, proteomic, and transcriptomic analysis of virulent and avirulent Rickettsia prowazekii reveals its adaptive mutation capabilities.</title>
        <authorList>
            <person name="Bechah Y."/>
            <person name="El Karkouri K."/>
            <person name="Mediannikov O."/>
            <person name="Leroy Q."/>
            <person name="Pelletier N."/>
            <person name="Robert C."/>
            <person name="Medigue C."/>
            <person name="Mege J.L."/>
            <person name="Raoult D."/>
        </authorList>
    </citation>
    <scope>NUCLEOTIDE SEQUENCE [LARGE SCALE GENOMIC DNA]</scope>
    <source>
        <strain evidence="1 2">Rp22</strain>
    </source>
</reference>
<dbReference type="AlphaFoldDB" id="D5AY83"/>
<evidence type="ECO:0000313" key="1">
    <source>
        <dbReference type="EMBL" id="ADE30372.1"/>
    </source>
</evidence>
<name>D5AY83_RICPP</name>
<sequence>MIKDNKTCASYEVVEIQVKRIDR</sequence>
<dbReference type="Proteomes" id="UP000006931">
    <property type="component" value="Chromosome"/>
</dbReference>
<evidence type="ECO:0000313" key="2">
    <source>
        <dbReference type="Proteomes" id="UP000006931"/>
    </source>
</evidence>
<protein>
    <submittedName>
        <fullName evidence="1">Uncharacterized protein</fullName>
    </submittedName>
</protein>
<accession>D5AY83</accession>
<gene>
    <name evidence="1" type="ORF">rpr22_0862</name>
</gene>
<organism evidence="1 2">
    <name type="scientific">Rickettsia prowazekii (strain Rp22)</name>
    <dbReference type="NCBI Taxonomy" id="449216"/>
    <lineage>
        <taxon>Bacteria</taxon>
        <taxon>Pseudomonadati</taxon>
        <taxon>Pseudomonadota</taxon>
        <taxon>Alphaproteobacteria</taxon>
        <taxon>Rickettsiales</taxon>
        <taxon>Rickettsiaceae</taxon>
        <taxon>Rickettsieae</taxon>
        <taxon>Rickettsia</taxon>
        <taxon>typhus group</taxon>
    </lineage>
</organism>